<dbReference type="Pfam" id="PF13242">
    <property type="entry name" value="Hydrolase_like"/>
    <property type="match status" value="1"/>
</dbReference>
<dbReference type="PANTHER" id="PTHR46191:SF2">
    <property type="entry name" value="HALOACID DEHALOGENASE-LIKE HYDROLASE DOMAIN-CONTAINING PROTEIN 3"/>
    <property type="match status" value="1"/>
</dbReference>
<sequence>MIMSKTLLEYATWLDGRNLLWGKAPALVPKTATPSLAPLAGIKAVTWELYGPLLHIAEGKLYQMHPQQLRMKIALEKTMEEFNMWNSMYRTKEKGWEYLLRQYTKVLEEMQLTGTVEIGNFPATDSAKLWRKLIAQLEQKKYTFDENFYGDVDEFSEKVAYFFHRALQGVEAIPNALEVLQTIGKSGFVQGLLSCAQPFSIVQLLQGLAAQGTLPPLPELFSTDCLTLTFREGIRKPSPELYQRALQRFSQQGIEPHEVLHIGTNIQDDLAIARQSGMKTALFAGNKLSLNVTTENLKDPKTKPDRLITKLPQLFDVLGI</sequence>
<reference evidence="1" key="1">
    <citation type="submission" date="2018-06" db="EMBL/GenBank/DDBJ databases">
        <authorList>
            <person name="Zhirakovskaya E."/>
        </authorList>
    </citation>
    <scope>NUCLEOTIDE SEQUENCE</scope>
</reference>
<dbReference type="SUPFAM" id="SSF56784">
    <property type="entry name" value="HAD-like"/>
    <property type="match status" value="1"/>
</dbReference>
<name>A0A3B1DEM6_9ZZZZ</name>
<dbReference type="InterPro" id="IPR051828">
    <property type="entry name" value="HAD-like_hydrolase_domain"/>
</dbReference>
<organism evidence="1">
    <name type="scientific">hydrothermal vent metagenome</name>
    <dbReference type="NCBI Taxonomy" id="652676"/>
    <lineage>
        <taxon>unclassified sequences</taxon>
        <taxon>metagenomes</taxon>
        <taxon>ecological metagenomes</taxon>
    </lineage>
</organism>
<gene>
    <name evidence="1" type="ORF">MNBD_PLANCTO02-913</name>
</gene>
<proteinExistence type="predicted"/>
<dbReference type="Gene3D" id="3.40.50.1000">
    <property type="entry name" value="HAD superfamily/HAD-like"/>
    <property type="match status" value="1"/>
</dbReference>
<evidence type="ECO:0000313" key="1">
    <source>
        <dbReference type="EMBL" id="VAX39252.1"/>
    </source>
</evidence>
<dbReference type="EMBL" id="UOGL01000316">
    <property type="protein sequence ID" value="VAX39252.1"/>
    <property type="molecule type" value="Genomic_DNA"/>
</dbReference>
<protein>
    <recommendedName>
        <fullName evidence="2">HAD family hydrolase</fullName>
    </recommendedName>
</protein>
<accession>A0A3B1DEM6</accession>
<dbReference type="InterPro" id="IPR023214">
    <property type="entry name" value="HAD_sf"/>
</dbReference>
<dbReference type="AlphaFoldDB" id="A0A3B1DEM6"/>
<dbReference type="PANTHER" id="PTHR46191">
    <property type="match status" value="1"/>
</dbReference>
<evidence type="ECO:0008006" key="2">
    <source>
        <dbReference type="Google" id="ProtNLM"/>
    </source>
</evidence>
<dbReference type="InterPro" id="IPR036412">
    <property type="entry name" value="HAD-like_sf"/>
</dbReference>